<evidence type="ECO:0000313" key="1">
    <source>
        <dbReference type="EMBL" id="PTP39395.1"/>
    </source>
</evidence>
<sequence>MNDTTEILNTIYTNQIFSKIFFKILRDKGISETEFYNHFKENIPSINIISSFDFQKTLLITDNLEESNALFLSIMNKKTRRHYENGIIK</sequence>
<reference evidence="1 2" key="1">
    <citation type="submission" date="2017-11" db="EMBL/GenBank/DDBJ databases">
        <title>Population delineation of vibrios coincides with oyster pathogenicity.</title>
        <authorList>
            <person name="Bruto M."/>
            <person name="Labreuche Y."/>
            <person name="James A."/>
            <person name="Piel D."/>
            <person name="Chenivesse S."/>
            <person name="Petton B."/>
            <person name="Polz M.F."/>
            <person name="Le Roux F."/>
        </authorList>
    </citation>
    <scope>NUCLEOTIDE SEQUENCE [LARGE SCALE GENOMIC DNA]</scope>
    <source>
        <strain evidence="1 2">FF_144</strain>
    </source>
</reference>
<dbReference type="AlphaFoldDB" id="A0A2T5F0X0"/>
<dbReference type="RefSeq" id="WP_108187191.1">
    <property type="nucleotide sequence ID" value="NZ_PIFK01000003.1"/>
</dbReference>
<comment type="caution">
    <text evidence="1">The sequence shown here is derived from an EMBL/GenBank/DDBJ whole genome shotgun (WGS) entry which is preliminary data.</text>
</comment>
<name>A0A2T5F0X0_VIBSP</name>
<dbReference type="EMBL" id="PIFK01000003">
    <property type="protein sequence ID" value="PTP39395.1"/>
    <property type="molecule type" value="Genomic_DNA"/>
</dbReference>
<proteinExistence type="predicted"/>
<dbReference type="Proteomes" id="UP000244197">
    <property type="component" value="Unassembled WGS sequence"/>
</dbReference>
<accession>A0A2T5F0X0</accession>
<protein>
    <submittedName>
        <fullName evidence="1">Uncharacterized protein</fullName>
    </submittedName>
</protein>
<gene>
    <name evidence="1" type="ORF">CWO07_02170</name>
</gene>
<evidence type="ECO:0000313" key="2">
    <source>
        <dbReference type="Proteomes" id="UP000244197"/>
    </source>
</evidence>
<organism evidence="1 2">
    <name type="scientific">Vibrio splendidus</name>
    <dbReference type="NCBI Taxonomy" id="29497"/>
    <lineage>
        <taxon>Bacteria</taxon>
        <taxon>Pseudomonadati</taxon>
        <taxon>Pseudomonadota</taxon>
        <taxon>Gammaproteobacteria</taxon>
        <taxon>Vibrionales</taxon>
        <taxon>Vibrionaceae</taxon>
        <taxon>Vibrio</taxon>
    </lineage>
</organism>